<evidence type="ECO:0000256" key="5">
    <source>
        <dbReference type="ARBA" id="ARBA00022525"/>
    </source>
</evidence>
<dbReference type="PRINTS" id="PR01005">
    <property type="entry name" value="FLGHOOKAP1"/>
</dbReference>
<evidence type="ECO:0000256" key="3">
    <source>
        <dbReference type="ARBA" id="ARBA00009677"/>
    </source>
</evidence>
<proteinExistence type="inferred from homology"/>
<feature type="domain" description="Flagellar basal body rod protein N-terminal" evidence="7">
    <location>
        <begin position="7"/>
        <end position="36"/>
    </location>
</feature>
<dbReference type="GO" id="GO:0005576">
    <property type="term" value="C:extracellular region"/>
    <property type="evidence" value="ECO:0007669"/>
    <property type="project" value="UniProtKB-SubCell"/>
</dbReference>
<dbReference type="Proteomes" id="UP000185161">
    <property type="component" value="Chromosome"/>
</dbReference>
<evidence type="ECO:0000256" key="6">
    <source>
        <dbReference type="ARBA" id="ARBA00023143"/>
    </source>
</evidence>
<evidence type="ECO:0000259" key="9">
    <source>
        <dbReference type="Pfam" id="PF22638"/>
    </source>
</evidence>
<comment type="subcellular location">
    <subcellularLocation>
        <location evidence="1">Bacterial flagellum basal body</location>
    </subcellularLocation>
    <subcellularLocation>
        <location evidence="2">Secreted</location>
    </subcellularLocation>
</comment>
<dbReference type="InterPro" id="IPR053927">
    <property type="entry name" value="FlgK_helical"/>
</dbReference>
<gene>
    <name evidence="10" type="ORF">BRX40_09140</name>
</gene>
<dbReference type="RefSeq" id="WP_075151384.1">
    <property type="nucleotide sequence ID" value="NZ_CP018820.1"/>
</dbReference>
<dbReference type="Pfam" id="PF00460">
    <property type="entry name" value="Flg_bb_rod"/>
    <property type="match status" value="1"/>
</dbReference>
<keyword evidence="6" id="KW-0975">Bacterial flagellum</keyword>
<protein>
    <recommendedName>
        <fullName evidence="4">Flagellar hook-associated protein 1</fullName>
    </recommendedName>
</protein>
<dbReference type="InterPro" id="IPR001444">
    <property type="entry name" value="Flag_bb_rod_N"/>
</dbReference>
<evidence type="ECO:0000256" key="2">
    <source>
        <dbReference type="ARBA" id="ARBA00004613"/>
    </source>
</evidence>
<dbReference type="STRING" id="93064.BRX40_09140"/>
<dbReference type="SUPFAM" id="SSF64518">
    <property type="entry name" value="Phase 1 flagellin"/>
    <property type="match status" value="1"/>
</dbReference>
<evidence type="ECO:0000256" key="4">
    <source>
        <dbReference type="ARBA" id="ARBA00016244"/>
    </source>
</evidence>
<dbReference type="PANTHER" id="PTHR30033:SF2">
    <property type="entry name" value="FLAGELLAR HOOK PROTEIN"/>
    <property type="match status" value="1"/>
</dbReference>
<dbReference type="Pfam" id="PF06429">
    <property type="entry name" value="Flg_bbr_C"/>
    <property type="match status" value="1"/>
</dbReference>
<dbReference type="GO" id="GO:0009424">
    <property type="term" value="C:bacterial-type flagellum hook"/>
    <property type="evidence" value="ECO:0007669"/>
    <property type="project" value="InterPro"/>
</dbReference>
<evidence type="ECO:0000259" key="8">
    <source>
        <dbReference type="Pfam" id="PF06429"/>
    </source>
</evidence>
<dbReference type="EMBL" id="CP018820">
    <property type="protein sequence ID" value="APR52566.1"/>
    <property type="molecule type" value="Genomic_DNA"/>
</dbReference>
<dbReference type="GO" id="GO:0009425">
    <property type="term" value="C:bacterial-type flagellum basal body"/>
    <property type="evidence" value="ECO:0007669"/>
    <property type="project" value="UniProtKB-SubCell"/>
</dbReference>
<dbReference type="InterPro" id="IPR002371">
    <property type="entry name" value="FlgK"/>
</dbReference>
<accession>A0A1L6J9Q3</accession>
<dbReference type="AlphaFoldDB" id="A0A1L6J9Q3"/>
<keyword evidence="11" id="KW-1185">Reference proteome</keyword>
<reference evidence="11" key="1">
    <citation type="submission" date="2016-12" db="EMBL/GenBank/DDBJ databases">
        <title>Whole genome sequencing of Sphingomonas sp. ABOJV.</title>
        <authorList>
            <person name="Conlan S."/>
            <person name="Thomas P.J."/>
            <person name="Mullikin J."/>
            <person name="Palmore T.N."/>
            <person name="Frank K.M."/>
            <person name="Segre J.A."/>
        </authorList>
    </citation>
    <scope>NUCLEOTIDE SEQUENCE [LARGE SCALE GENOMIC DNA]</scope>
    <source>
        <strain evidence="11">ABOJV</strain>
    </source>
</reference>
<comment type="similarity">
    <text evidence="3">Belongs to the flagella basal body rod proteins family.</text>
</comment>
<dbReference type="GO" id="GO:0005198">
    <property type="term" value="F:structural molecule activity"/>
    <property type="evidence" value="ECO:0007669"/>
    <property type="project" value="InterPro"/>
</dbReference>
<dbReference type="GeneID" id="44132722"/>
<evidence type="ECO:0000313" key="10">
    <source>
        <dbReference type="EMBL" id="APR52566.1"/>
    </source>
</evidence>
<feature type="domain" description="Flagellar basal-body/hook protein C-terminal" evidence="8">
    <location>
        <begin position="657"/>
        <end position="696"/>
    </location>
</feature>
<dbReference type="InterPro" id="IPR010930">
    <property type="entry name" value="Flg_bb/hook_C_dom"/>
</dbReference>
<organism evidence="10 11">
    <name type="scientific">Sphingomonas koreensis</name>
    <dbReference type="NCBI Taxonomy" id="93064"/>
    <lineage>
        <taxon>Bacteria</taxon>
        <taxon>Pseudomonadati</taxon>
        <taxon>Pseudomonadota</taxon>
        <taxon>Alphaproteobacteria</taxon>
        <taxon>Sphingomonadales</taxon>
        <taxon>Sphingomonadaceae</taxon>
        <taxon>Sphingomonas</taxon>
    </lineage>
</organism>
<dbReference type="PANTHER" id="PTHR30033">
    <property type="entry name" value="FLAGELLAR HOOK-ASSOCIATED PROTEIN 1"/>
    <property type="match status" value="1"/>
</dbReference>
<feature type="domain" description="Flagellar hook-associated protein FlgK helical" evidence="9">
    <location>
        <begin position="89"/>
        <end position="323"/>
    </location>
</feature>
<name>A0A1L6J9Q3_9SPHN</name>
<keyword evidence="5" id="KW-0964">Secreted</keyword>
<dbReference type="KEGG" id="skr:BRX40_09140"/>
<sequence length="698" mass="70969">MSLNEILNSAMSGLNASQAGLRSVSNNIANVGTPGYARERVTLSTGVSGGRVSGVVIGEPSRIADKFLENAVYQRGGAAGRSEAVSSYLDRLQSLLGAPDSSAGLAARLGALSSAAAQITSLQGSTQSVTLFTGSVADAIDTIHRLEKDVSSLRGDVETEVGYTIQRANVLLGQIHDLNSEVARLHGLGRSSSGAADQRMSALEELSGLIDVTVREQPDGRVTIDSASGQVLLDKRLRQLSYLTGAGASQNSYPPIDIRFASDNGVMGASTGERIDSAAIGGKLGGLLDIRDRALPGFSEQLGVLFTGLAQNLNAVANAGTTVPPPNALTGEPNGLIGTDRLGFTGKAVFAVAKADGTLVQKVEIDFDALGAGATVDDAVAAINAGLGPNATASFAGGKLSIKATDPAQGIAIAQHPATPSDRGGTGFSQFFGLNNLIRSDSSALVPSGFKPADPHGFGAGETSEIALRDPTGKLLASHTMTGSAGPTFGDLMTELNASPLGGYGSFALDAKGRVQFTPNGASAGSTISIPSDSTSRHGTGLSFSALSGLSGTASGLGTAEVRADILAKASNLPLARLQIGAAVNTKAIGAGDLSGANAFIDQLAKSFDFGKDGKATIDTFASRLLGGAGTEASLAETTRAGAAARFDDAVGRRDNYSGVNVDEELAQMVVLQNSYSAAARAMTTASEMYDTLLQMLR</sequence>
<keyword evidence="10" id="KW-0969">Cilium</keyword>
<evidence type="ECO:0000259" key="7">
    <source>
        <dbReference type="Pfam" id="PF00460"/>
    </source>
</evidence>
<keyword evidence="10" id="KW-0966">Cell projection</keyword>
<evidence type="ECO:0000256" key="1">
    <source>
        <dbReference type="ARBA" id="ARBA00004117"/>
    </source>
</evidence>
<dbReference type="GO" id="GO:0044780">
    <property type="term" value="P:bacterial-type flagellum assembly"/>
    <property type="evidence" value="ECO:0007669"/>
    <property type="project" value="InterPro"/>
</dbReference>
<dbReference type="Pfam" id="PF22638">
    <property type="entry name" value="FlgK_D1"/>
    <property type="match status" value="1"/>
</dbReference>
<evidence type="ECO:0000313" key="11">
    <source>
        <dbReference type="Proteomes" id="UP000185161"/>
    </source>
</evidence>
<keyword evidence="10" id="KW-0282">Flagellum</keyword>